<accession>A0A0C7NC58</accession>
<evidence type="ECO:0000313" key="3">
    <source>
        <dbReference type="Proteomes" id="UP000054304"/>
    </source>
</evidence>
<evidence type="ECO:0000256" key="1">
    <source>
        <dbReference type="SAM" id="MobiDB-lite"/>
    </source>
</evidence>
<feature type="compositionally biased region" description="Basic and acidic residues" evidence="1">
    <location>
        <begin position="150"/>
        <end position="162"/>
    </location>
</feature>
<reference evidence="2 3" key="1">
    <citation type="submission" date="2014-12" db="EMBL/GenBank/DDBJ databases">
        <authorList>
            <person name="Neuveglise Cecile"/>
        </authorList>
    </citation>
    <scope>NUCLEOTIDE SEQUENCE [LARGE SCALE GENOMIC DNA]</scope>
    <source>
        <strain evidence="2 3">CBS 12615</strain>
    </source>
</reference>
<protein>
    <submittedName>
        <fullName evidence="2">LALA0S07e04082g1_1</fullName>
    </submittedName>
</protein>
<dbReference type="Pfam" id="PF15251">
    <property type="entry name" value="TAPR1-like"/>
    <property type="match status" value="1"/>
</dbReference>
<dbReference type="GeneID" id="34686667"/>
<sequence>MEQLNSLEKSLPPEGPVNDQNIDKLNRQVTQEFKIAANAVTSLYRLSSERSSLSRHMGYVECLGDVLELLEQGVSTHELAKWCEDRKQEKSGQNGVLEDSKCSSWDLDKSGKKGSESSDQIAGLTSPTFRLSKPIMSVERPPRRCVVPELTERFLQQREKPDRRSKKKRTK</sequence>
<feature type="compositionally biased region" description="Basic and acidic residues" evidence="1">
    <location>
        <begin position="98"/>
        <end position="116"/>
    </location>
</feature>
<feature type="region of interest" description="Disordered" evidence="1">
    <location>
        <begin position="85"/>
        <end position="171"/>
    </location>
</feature>
<dbReference type="AlphaFoldDB" id="A0A0C7NC58"/>
<evidence type="ECO:0000313" key="2">
    <source>
        <dbReference type="EMBL" id="CEP63174.1"/>
    </source>
</evidence>
<proteinExistence type="predicted"/>
<keyword evidence="3" id="KW-1185">Reference proteome</keyword>
<gene>
    <name evidence="2" type="ORF">LALA0_S07e04082g</name>
</gene>
<dbReference type="Proteomes" id="UP000054304">
    <property type="component" value="Unassembled WGS sequence"/>
</dbReference>
<dbReference type="InterPro" id="IPR029196">
    <property type="entry name" value="HAPSTR1-like"/>
</dbReference>
<dbReference type="RefSeq" id="XP_022629395.1">
    <property type="nucleotide sequence ID" value="XM_022771493.1"/>
</dbReference>
<dbReference type="PANTHER" id="PTHR38645">
    <property type="entry name" value="CHROMOSOME 9, WHOLE GENOME SHOTGUN SEQUENCE"/>
    <property type="match status" value="1"/>
</dbReference>
<feature type="compositionally biased region" description="Polar residues" evidence="1">
    <location>
        <begin position="119"/>
        <end position="129"/>
    </location>
</feature>
<feature type="region of interest" description="Disordered" evidence="1">
    <location>
        <begin position="1"/>
        <end position="24"/>
    </location>
</feature>
<dbReference type="EMBL" id="LN736366">
    <property type="protein sequence ID" value="CEP63174.1"/>
    <property type="molecule type" value="Genomic_DNA"/>
</dbReference>
<name>A0A0C7NC58_9SACH</name>
<dbReference type="PANTHER" id="PTHR38645:SF1">
    <property type="entry name" value="YALI0F12243P"/>
    <property type="match status" value="1"/>
</dbReference>
<organism evidence="2 3">
    <name type="scientific">Lachancea lanzarotensis</name>
    <dbReference type="NCBI Taxonomy" id="1245769"/>
    <lineage>
        <taxon>Eukaryota</taxon>
        <taxon>Fungi</taxon>
        <taxon>Dikarya</taxon>
        <taxon>Ascomycota</taxon>
        <taxon>Saccharomycotina</taxon>
        <taxon>Saccharomycetes</taxon>
        <taxon>Saccharomycetales</taxon>
        <taxon>Saccharomycetaceae</taxon>
        <taxon>Lachancea</taxon>
    </lineage>
</organism>
<dbReference type="OrthoDB" id="21418at2759"/>
<dbReference type="HOGENOM" id="CLU_100331_2_0_1"/>